<protein>
    <submittedName>
        <fullName evidence="1">Uncharacterized protein</fullName>
    </submittedName>
</protein>
<dbReference type="EMBL" id="MN988486">
    <property type="protein sequence ID" value="QIG67975.1"/>
    <property type="molecule type" value="Genomic_DNA"/>
</dbReference>
<accession>A0A7S5R4U0</accession>
<organism evidence="1 2">
    <name type="scientific">Rhizobium phage RHph_Y68</name>
    <dbReference type="NCBI Taxonomy" id="2509787"/>
    <lineage>
        <taxon>Viruses</taxon>
        <taxon>Duplodnaviria</taxon>
        <taxon>Heunggongvirae</taxon>
        <taxon>Uroviricota</taxon>
        <taxon>Caudoviricetes</taxon>
        <taxon>Pootjesviridae</taxon>
        <taxon>Staniewskivirinae</taxon>
        <taxon>Trinifflemingvirus</taxon>
        <taxon>Trinifflemingvirus Y68</taxon>
    </lineage>
</organism>
<reference evidence="1" key="1">
    <citation type="submission" date="2020-01" db="EMBL/GenBank/DDBJ databases">
        <title>Patterns of diversity and host range of bacteriophage communities associated with bean-nodulatin bacteria.</title>
        <authorList>
            <person name="Vann Cauwenberghe J."/>
            <person name="Santamaria R.I."/>
            <person name="Bustos P."/>
            <person name="Juarez S."/>
            <person name="Gonzalez V."/>
        </authorList>
    </citation>
    <scope>NUCLEOTIDE SEQUENCE</scope>
</reference>
<evidence type="ECO:0000313" key="1">
    <source>
        <dbReference type="EMBL" id="QIG67975.1"/>
    </source>
</evidence>
<evidence type="ECO:0000313" key="2">
    <source>
        <dbReference type="Proteomes" id="UP000605518"/>
    </source>
</evidence>
<proteinExistence type="predicted"/>
<gene>
    <name evidence="1" type="ORF">EVB55_040</name>
</gene>
<sequence length="89" mass="10447">MALPGEMLKVTFPAKIYIASTMYEFSVELDYTFWEDGSYTTFQVRMLVPGWPESVFPLQFKESLLKDQNFKSQMTKHIQKVRHYELNGG</sequence>
<name>A0A7S5R4U0_9CAUD</name>
<keyword evidence="2" id="KW-1185">Reference proteome</keyword>
<dbReference type="Proteomes" id="UP000605518">
    <property type="component" value="Segment"/>
</dbReference>